<evidence type="ECO:0000313" key="2">
    <source>
        <dbReference type="Proteomes" id="UP000237839"/>
    </source>
</evidence>
<reference evidence="1 2" key="1">
    <citation type="submission" date="2018-02" db="EMBL/GenBank/DDBJ databases">
        <title>Solimicrobium silvestre gen. nov., sp. nov., isolated from alpine forest soil.</title>
        <authorList>
            <person name="Margesin R."/>
            <person name="Albuquerque L."/>
            <person name="Zhang D.-C."/>
            <person name="Froufe H.J.C."/>
            <person name="Severino R."/>
            <person name="Roxo I."/>
            <person name="Egas C."/>
            <person name="Da Costa M.S."/>
        </authorList>
    </citation>
    <scope>NUCLEOTIDE SEQUENCE [LARGE SCALE GENOMIC DNA]</scope>
    <source>
        <strain evidence="1 2">S20-91</strain>
    </source>
</reference>
<name>A0A2S9GYC1_9BURK</name>
<keyword evidence="2" id="KW-1185">Reference proteome</keyword>
<accession>A0A2S9GYC1</accession>
<sequence>MTCPCFNPLDGRIQRGKECCDIKELAIMPLAHLKIATKAMPKSEWEELKPKVVARRKLIREEREVRIKSARDQAITTLKGVK</sequence>
<organism evidence="1 2">
    <name type="scientific">Solimicrobium silvestre</name>
    <dbReference type="NCBI Taxonomy" id="2099400"/>
    <lineage>
        <taxon>Bacteria</taxon>
        <taxon>Pseudomonadati</taxon>
        <taxon>Pseudomonadota</taxon>
        <taxon>Betaproteobacteria</taxon>
        <taxon>Burkholderiales</taxon>
        <taxon>Oxalobacteraceae</taxon>
        <taxon>Solimicrobium</taxon>
    </lineage>
</organism>
<proteinExistence type="predicted"/>
<dbReference type="EMBL" id="PUGF01000012">
    <property type="protein sequence ID" value="PRC92656.1"/>
    <property type="molecule type" value="Genomic_DNA"/>
</dbReference>
<dbReference type="RefSeq" id="WP_105532466.1">
    <property type="nucleotide sequence ID" value="NZ_PUGF01000012.1"/>
</dbReference>
<evidence type="ECO:0000313" key="1">
    <source>
        <dbReference type="EMBL" id="PRC92656.1"/>
    </source>
</evidence>
<dbReference type="Proteomes" id="UP000237839">
    <property type="component" value="Unassembled WGS sequence"/>
</dbReference>
<protein>
    <submittedName>
        <fullName evidence="1">Uncharacterized protein</fullName>
    </submittedName>
</protein>
<dbReference type="AlphaFoldDB" id="A0A2S9GYC1"/>
<comment type="caution">
    <text evidence="1">The sequence shown here is derived from an EMBL/GenBank/DDBJ whole genome shotgun (WGS) entry which is preliminary data.</text>
</comment>
<gene>
    <name evidence="1" type="ORF">S2091_2711</name>
</gene>